<evidence type="ECO:0000256" key="1">
    <source>
        <dbReference type="SAM" id="Phobius"/>
    </source>
</evidence>
<reference evidence="2" key="2">
    <citation type="submission" date="2021-05" db="EMBL/GenBank/DDBJ databases">
        <authorList>
            <person name="Pain A."/>
        </authorList>
    </citation>
    <scope>NUCLEOTIDE SEQUENCE</scope>
    <source>
        <strain evidence="2">1802A</strain>
    </source>
</reference>
<keyword evidence="1" id="KW-1133">Transmembrane helix</keyword>
<protein>
    <submittedName>
        <fullName evidence="2">Uncharacterized protein</fullName>
    </submittedName>
</protein>
<gene>
    <name evidence="2" type="ORF">X943_000524</name>
</gene>
<evidence type="ECO:0000313" key="3">
    <source>
        <dbReference type="Proteomes" id="UP001195914"/>
    </source>
</evidence>
<dbReference type="Proteomes" id="UP001195914">
    <property type="component" value="Unassembled WGS sequence"/>
</dbReference>
<reference evidence="2" key="1">
    <citation type="journal article" date="2014" name="Nucleic Acids Res.">
        <title>The evolutionary dynamics of variant antigen genes in Babesia reveal a history of genomic innovation underlying host-parasite interaction.</title>
        <authorList>
            <person name="Jackson A.P."/>
            <person name="Otto T.D."/>
            <person name="Darby A."/>
            <person name="Ramaprasad A."/>
            <person name="Xia D."/>
            <person name="Echaide I.E."/>
            <person name="Farber M."/>
            <person name="Gahlot S."/>
            <person name="Gamble J."/>
            <person name="Gupta D."/>
            <person name="Gupta Y."/>
            <person name="Jackson L."/>
            <person name="Malandrin L."/>
            <person name="Malas T.B."/>
            <person name="Moussa E."/>
            <person name="Nair M."/>
            <person name="Reid A.J."/>
            <person name="Sanders M."/>
            <person name="Sharma J."/>
            <person name="Tracey A."/>
            <person name="Quail M.A."/>
            <person name="Weir W."/>
            <person name="Wastling J.M."/>
            <person name="Hall N."/>
            <person name="Willadsen P."/>
            <person name="Lingelbach K."/>
            <person name="Shiels B."/>
            <person name="Tait A."/>
            <person name="Berriman M."/>
            <person name="Allred D.R."/>
            <person name="Pain A."/>
        </authorList>
    </citation>
    <scope>NUCLEOTIDE SEQUENCE</scope>
    <source>
        <strain evidence="2">1802A</strain>
    </source>
</reference>
<feature type="transmembrane region" description="Helical" evidence="1">
    <location>
        <begin position="32"/>
        <end position="52"/>
    </location>
</feature>
<proteinExistence type="predicted"/>
<keyword evidence="1" id="KW-0472">Membrane</keyword>
<dbReference type="AlphaFoldDB" id="A0AAD9G8T4"/>
<accession>A0AAD9G8T4</accession>
<evidence type="ECO:0000313" key="2">
    <source>
        <dbReference type="EMBL" id="KAK1934009.1"/>
    </source>
</evidence>
<keyword evidence="3" id="KW-1185">Reference proteome</keyword>
<comment type="caution">
    <text evidence="2">The sequence shown here is derived from an EMBL/GenBank/DDBJ whole genome shotgun (WGS) entry which is preliminary data.</text>
</comment>
<name>A0AAD9G8T4_BABDI</name>
<keyword evidence="1" id="KW-0812">Transmembrane</keyword>
<organism evidence="2 3">
    <name type="scientific">Babesia divergens</name>
    <dbReference type="NCBI Taxonomy" id="32595"/>
    <lineage>
        <taxon>Eukaryota</taxon>
        <taxon>Sar</taxon>
        <taxon>Alveolata</taxon>
        <taxon>Apicomplexa</taxon>
        <taxon>Aconoidasida</taxon>
        <taxon>Piroplasmida</taxon>
        <taxon>Babesiidae</taxon>
        <taxon>Babesia</taxon>
    </lineage>
</organism>
<sequence length="407" mass="45650">MSTRDVRIGDIPWVPPTGPGIVNVSKMRSFRVLNLVAFITVTISLIVVFIPFEGLRVKRDIDRISINLNDGLIPYLVKLAPKKIDENHTALYLSTTFANQSIGDVTFGDKTVELPSYCKIRFVAVYIDTNAMKTPRFVNIYDFFVGAIKVAKYVRSDSNPEKYDNFDSSTYLIPLPVTSTIKLKAKVYELLYGDIEHVFRASFVGSNGKTLHEVFTSTNVEVEEIQIGQEKVVIPTSAKSIVLRAIESSAQNIIQIALFSSEGQEKLDGKDFYVHKDDWSKAYVNEAGLKDMLKEYNIAVKSENDLFTLNRIIISDGLTLPAQNIHEPSLLTSSHDEVVDGWTYKIFFGDLHHILGHLNINGASFNSSPAAVDRVVILYNKNDSKDPPQGFVCTKHDGNYLYEKIKP</sequence>
<dbReference type="EMBL" id="JAHBMH010000067">
    <property type="protein sequence ID" value="KAK1934009.1"/>
    <property type="molecule type" value="Genomic_DNA"/>
</dbReference>